<evidence type="ECO:0000313" key="3">
    <source>
        <dbReference type="Proteomes" id="UP000583800"/>
    </source>
</evidence>
<dbReference type="RefSeq" id="WP_185082542.1">
    <property type="nucleotide sequence ID" value="NZ_JACHJB010000001.1"/>
</dbReference>
<keyword evidence="3" id="KW-1185">Reference proteome</keyword>
<feature type="domain" description="Novel STAND NTPase 1" evidence="1">
    <location>
        <begin position="8"/>
        <end position="383"/>
    </location>
</feature>
<gene>
    <name evidence="2" type="ORF">FHU36_000935</name>
</gene>
<dbReference type="Gene3D" id="1.25.40.10">
    <property type="entry name" value="Tetratricopeptide repeat domain"/>
    <property type="match status" value="1"/>
</dbReference>
<dbReference type="InterPro" id="IPR049052">
    <property type="entry name" value="nSTAND1"/>
</dbReference>
<organism evidence="2 3">
    <name type="scientific">Nonomuraea muscovyensis</name>
    <dbReference type="NCBI Taxonomy" id="1124761"/>
    <lineage>
        <taxon>Bacteria</taxon>
        <taxon>Bacillati</taxon>
        <taxon>Actinomycetota</taxon>
        <taxon>Actinomycetes</taxon>
        <taxon>Streptosporangiales</taxon>
        <taxon>Streptosporangiaceae</taxon>
        <taxon>Nonomuraea</taxon>
    </lineage>
</organism>
<dbReference type="EMBL" id="JACHJB010000001">
    <property type="protein sequence ID" value="MBB6344426.1"/>
    <property type="molecule type" value="Genomic_DNA"/>
</dbReference>
<proteinExistence type="predicted"/>
<comment type="caution">
    <text evidence="2">The sequence shown here is derived from an EMBL/GenBank/DDBJ whole genome shotgun (WGS) entry which is preliminary data.</text>
</comment>
<evidence type="ECO:0000259" key="1">
    <source>
        <dbReference type="Pfam" id="PF20703"/>
    </source>
</evidence>
<dbReference type="InterPro" id="IPR027417">
    <property type="entry name" value="P-loop_NTPase"/>
</dbReference>
<sequence length="657" mass="69953">MVEQRGDPYVGPHPFGVQDRHRFHGRDRQAHELANHWQANPVTILCGPSGVGKTSLIHAGVLPLLDPDFIDVLPVGSLAHVAGVPAAALGEGHNPHVLAVLASWSPHEPPSGLAGLTIRAFLERRPAGYNRYGDPQLTLVAVDQAEDLLTAPGGEHAAGDDFLHQLGDALETCPDLRVLLTLHEDQLPMLSHRGKPFKQALEYRLTALDADAALAAVDGPLLGTGRTFAAGAARRLVDDLLTVRLDTPDGEETQRLALVEPLHLQVVCSALWAALPAGERVITVEQVSELGDTGRALAGFCDRMIEEAAHEVFHGETDLLRTALRGAFVTGRGRRRPVGLGATETAGLPNTVIRALVDRHILRLEEYPAGGQCLLSHDHLVRALMRGGAGKHADAPPDLAEHRRRAELALREGDFQRAATYAEVALRHCGPNMRRRAEIESLLGDIAYRDDRLAGAVEHHSRAAALLQGVAGADAELAAQLLAIGRIRIRQGHLELALNELEAAARRRPGDPAVQTQLALALWAGGSANGALDLLDEVLGREGDRGEALRARGEILADLGRSEAALRDLGQVGPLSSPSARAAYALALALAGRIAEAMECVPAAEGETSAVVLLRIARVHEAAGRTEEAAVLARRARESRLPLPVHLAAEAGRLGGF</sequence>
<dbReference type="Gene3D" id="3.40.50.300">
    <property type="entry name" value="P-loop containing nucleotide triphosphate hydrolases"/>
    <property type="match status" value="1"/>
</dbReference>
<dbReference type="SUPFAM" id="SSF48452">
    <property type="entry name" value="TPR-like"/>
    <property type="match status" value="1"/>
</dbReference>
<dbReference type="SUPFAM" id="SSF52540">
    <property type="entry name" value="P-loop containing nucleoside triphosphate hydrolases"/>
    <property type="match status" value="1"/>
</dbReference>
<accession>A0A7X0BZL7</accession>
<evidence type="ECO:0000313" key="2">
    <source>
        <dbReference type="EMBL" id="MBB6344426.1"/>
    </source>
</evidence>
<dbReference type="Proteomes" id="UP000583800">
    <property type="component" value="Unassembled WGS sequence"/>
</dbReference>
<dbReference type="AlphaFoldDB" id="A0A7X0BZL7"/>
<dbReference type="InterPro" id="IPR011990">
    <property type="entry name" value="TPR-like_helical_dom_sf"/>
</dbReference>
<protein>
    <submittedName>
        <fullName evidence="2">Tetratricopeptide (TPR) repeat protein</fullName>
    </submittedName>
</protein>
<dbReference type="Pfam" id="PF20703">
    <property type="entry name" value="nSTAND1"/>
    <property type="match status" value="1"/>
</dbReference>
<name>A0A7X0BZL7_9ACTN</name>
<reference evidence="2 3" key="1">
    <citation type="submission" date="2020-08" db="EMBL/GenBank/DDBJ databases">
        <title>Sequencing the genomes of 1000 actinobacteria strains.</title>
        <authorList>
            <person name="Klenk H.-P."/>
        </authorList>
    </citation>
    <scope>NUCLEOTIDE SEQUENCE [LARGE SCALE GENOMIC DNA]</scope>
    <source>
        <strain evidence="2 3">DSM 45913</strain>
    </source>
</reference>